<feature type="domain" description="3-hydroxyacyl-CoA dehydrogenase NAD binding" evidence="38">
    <location>
        <begin position="297"/>
        <end position="474"/>
    </location>
</feature>
<dbReference type="GO" id="GO:0004300">
    <property type="term" value="F:enoyl-CoA hydratase activity"/>
    <property type="evidence" value="ECO:0007669"/>
    <property type="project" value="UniProtKB-EC"/>
</dbReference>
<keyword evidence="13" id="KW-0576">Peroxisome</keyword>
<evidence type="ECO:0000256" key="16">
    <source>
        <dbReference type="ARBA" id="ARBA00023268"/>
    </source>
</evidence>
<evidence type="ECO:0000256" key="10">
    <source>
        <dbReference type="ARBA" id="ARBA00023002"/>
    </source>
</evidence>
<dbReference type="PROSITE" id="PS00166">
    <property type="entry name" value="ENOYL_COA_HYDRATASE"/>
    <property type="match status" value="1"/>
</dbReference>
<dbReference type="InterPro" id="IPR036291">
    <property type="entry name" value="NAD(P)-bd_dom_sf"/>
</dbReference>
<keyword evidence="10 39" id="KW-0560">Oxidoreductase</keyword>
<evidence type="ECO:0000256" key="17">
    <source>
        <dbReference type="ARBA" id="ARBA00035760"/>
    </source>
</evidence>
<comment type="catalytic activity">
    <reaction evidence="32">
        <text>(3S)-hydroxyhexadecanoyl-CoA + NAD(+) = 3-oxohexadecanoyl-CoA + NADH + H(+)</text>
        <dbReference type="Rhea" id="RHEA:31159"/>
        <dbReference type="ChEBI" id="CHEBI:15378"/>
        <dbReference type="ChEBI" id="CHEBI:57349"/>
        <dbReference type="ChEBI" id="CHEBI:57540"/>
        <dbReference type="ChEBI" id="CHEBI:57945"/>
        <dbReference type="ChEBI" id="CHEBI:62613"/>
    </reaction>
    <physiologicalReaction direction="left-to-right" evidence="32">
        <dbReference type="Rhea" id="RHEA:31160"/>
    </physiologicalReaction>
</comment>
<evidence type="ECO:0000256" key="11">
    <source>
        <dbReference type="ARBA" id="ARBA00023027"/>
    </source>
</evidence>
<comment type="catalytic activity">
    <reaction evidence="34">
        <text>a (3S)-3-hydroxyacyl-CoA + NAD(+) = a 3-oxoacyl-CoA + NADH + H(+)</text>
        <dbReference type="Rhea" id="RHEA:22432"/>
        <dbReference type="ChEBI" id="CHEBI:15378"/>
        <dbReference type="ChEBI" id="CHEBI:57318"/>
        <dbReference type="ChEBI" id="CHEBI:57540"/>
        <dbReference type="ChEBI" id="CHEBI:57945"/>
        <dbReference type="ChEBI" id="CHEBI:90726"/>
        <dbReference type="EC" id="1.1.1.35"/>
    </reaction>
    <physiologicalReaction direction="left-to-right" evidence="34">
        <dbReference type="Rhea" id="RHEA:22433"/>
    </physiologicalReaction>
</comment>
<comment type="catalytic activity">
    <reaction evidence="23">
        <text>(3E)-hexenoyl-CoA = (2E)-hexenoyl-CoA</text>
        <dbReference type="Rhea" id="RHEA:45736"/>
        <dbReference type="ChEBI" id="CHEBI:62077"/>
        <dbReference type="ChEBI" id="CHEBI:84790"/>
    </reaction>
    <physiologicalReaction direction="left-to-right" evidence="23">
        <dbReference type="Rhea" id="RHEA:45737"/>
    </physiologicalReaction>
</comment>
<dbReference type="FunFam" id="1.10.1040.50:FF:000006">
    <property type="entry name" value="Peroxisomal bifunctional enzyme"/>
    <property type="match status" value="1"/>
</dbReference>
<dbReference type="Gene3D" id="1.10.1040.50">
    <property type="match status" value="1"/>
</dbReference>
<dbReference type="Gene3D" id="3.90.226.10">
    <property type="entry name" value="2-enoyl-CoA Hydratase, Chain A, domain 1"/>
    <property type="match status" value="1"/>
</dbReference>
<evidence type="ECO:0000313" key="39">
    <source>
        <dbReference type="EMBL" id="CAC5410768.1"/>
    </source>
</evidence>
<dbReference type="FunFam" id="3.40.50.720:FF:000009">
    <property type="entry name" value="Fatty oxidation complex, alpha subunit"/>
    <property type="match status" value="1"/>
</dbReference>
<evidence type="ECO:0000256" key="7">
    <source>
        <dbReference type="ARBA" id="ARBA00012076"/>
    </source>
</evidence>
<comment type="pathway">
    <text evidence="3">Lipid metabolism; fatty acid beta-oxidation.</text>
</comment>
<evidence type="ECO:0000256" key="3">
    <source>
        <dbReference type="ARBA" id="ARBA00005005"/>
    </source>
</evidence>
<dbReference type="EMBL" id="CACVKT020007797">
    <property type="protein sequence ID" value="CAC5410768.1"/>
    <property type="molecule type" value="Genomic_DNA"/>
</dbReference>
<dbReference type="InterPro" id="IPR018376">
    <property type="entry name" value="Enoyl-CoA_hyd/isom_CS"/>
</dbReference>
<evidence type="ECO:0000256" key="18">
    <source>
        <dbReference type="ARBA" id="ARBA00035863"/>
    </source>
</evidence>
<evidence type="ECO:0000256" key="21">
    <source>
        <dbReference type="ARBA" id="ARBA00035959"/>
    </source>
</evidence>
<comment type="similarity">
    <text evidence="36">Belongs to the enoyl-CoA hydratase/isomerase family.</text>
</comment>
<evidence type="ECO:0000256" key="8">
    <source>
        <dbReference type="ARBA" id="ARBA00013000"/>
    </source>
</evidence>
<sequence length="717" mass="79482">MVDYSVHGQVAVLEVNNPPVNAFSHNVRVGLDRSIDKAIKDTNVKAIVICGKGRTFPAGADIREFDQPHKEPSLTLVFEKLEKTTKPVVAAIHGTCLGGGLECALFCHYRIAQKTARVGFPEVQIGILPGAAGTQRLPRLTGLHVAMDMITSGRHIFAPEALKYGIIDEMFTGDVINAGIKFAKSVMNKPLEDRCLMNKTVKDADQADQIADEFMSLVKRKYKGFEAPIDCVKAVKASATLPYREGLKMESRLMQKLLLSGQSAAQRYAFFSERAVSRWKMPGGNFQTAKPLPIKSTAVIGAGTMGTGIAVCLLNAGYQVYLLEQNQKFLENGVKTIRGIIEGSVRLGKTPMAVAQKAATLLKPTMKYEDLADVDLVIEAVYENLSLKREIFSKLDKLCKPTTLLCSNTSSLDIDRIGTATKRGDKVAGMHFFAPAYYMRLLENIYSTQTSPTTAATIMDVGRKIGKVSVLVKSCQGFLANRMRGPFAVEAYFLLEEGSTPQEVDSVMENLGMPMGPFKTGDLSGLDIGYKIQTELAKSKGVELSVDSKFLMGERISTLTRTMYDNGRLGRKTGKGWYRYEKPGGKLATPDEEVREIIKDHCKKAGIQRRNISTQEILERLMYSCINEGFKILEEGVAATPEDIDISWIYGFSWPKYLGGPMYYANRIGLDKIYQRICYYHENFPYSSHWIPSRLLLKLSENKVPMSQWCSGTDSKL</sequence>
<comment type="catalytic activity">
    <reaction evidence="24">
        <text>(3S)-hydroxyhexanoyl-CoA = (2E)-hexenoyl-CoA + H2O</text>
        <dbReference type="Rhea" id="RHEA:30547"/>
        <dbReference type="ChEBI" id="CHEBI:15377"/>
        <dbReference type="ChEBI" id="CHEBI:62075"/>
        <dbReference type="ChEBI" id="CHEBI:62077"/>
    </reaction>
    <physiologicalReaction direction="right-to-left" evidence="24">
        <dbReference type="Rhea" id="RHEA:30549"/>
    </physiologicalReaction>
</comment>
<organism evidence="39 40">
    <name type="scientific">Mytilus coruscus</name>
    <name type="common">Sea mussel</name>
    <dbReference type="NCBI Taxonomy" id="42192"/>
    <lineage>
        <taxon>Eukaryota</taxon>
        <taxon>Metazoa</taxon>
        <taxon>Spiralia</taxon>
        <taxon>Lophotrochozoa</taxon>
        <taxon>Mollusca</taxon>
        <taxon>Bivalvia</taxon>
        <taxon>Autobranchia</taxon>
        <taxon>Pteriomorphia</taxon>
        <taxon>Mytilida</taxon>
        <taxon>Mytiloidea</taxon>
        <taxon>Mytilidae</taxon>
        <taxon>Mytilinae</taxon>
        <taxon>Mytilus</taxon>
    </lineage>
</organism>
<dbReference type="InterPro" id="IPR006176">
    <property type="entry name" value="3-OHacyl-CoA_DH_NAD-bd"/>
</dbReference>
<evidence type="ECO:0000256" key="30">
    <source>
        <dbReference type="ARBA" id="ARBA00039632"/>
    </source>
</evidence>
<comment type="catalytic activity">
    <reaction evidence="28">
        <text>(2E)-hexadecenedioyl-CoA + H2O = (3S)-hydroxyhexadecanedioyl-CoA</text>
        <dbReference type="Rhea" id="RHEA:40259"/>
        <dbReference type="ChEBI" id="CHEBI:15377"/>
        <dbReference type="ChEBI" id="CHEBI:77075"/>
        <dbReference type="ChEBI" id="CHEBI:77080"/>
    </reaction>
    <physiologicalReaction direction="left-to-right" evidence="28">
        <dbReference type="Rhea" id="RHEA:40260"/>
    </physiologicalReaction>
</comment>
<dbReference type="Proteomes" id="UP000507470">
    <property type="component" value="Unassembled WGS sequence"/>
</dbReference>
<dbReference type="PANTHER" id="PTHR23309">
    <property type="entry name" value="3-HYDROXYACYL-COA DEHYROGENASE"/>
    <property type="match status" value="1"/>
</dbReference>
<dbReference type="Pfam" id="PF02737">
    <property type="entry name" value="3HCDH_N"/>
    <property type="match status" value="1"/>
</dbReference>
<keyword evidence="12" id="KW-0443">Lipid metabolism</keyword>
<protein>
    <recommendedName>
        <fullName evidence="30">Peroxisomal bifunctional enzyme</fullName>
        <ecNumber evidence="8">1.1.1.35</ecNumber>
        <ecNumber evidence="7">4.2.1.17</ecNumber>
        <ecNumber evidence="6">5.3.3.8</ecNumber>
    </recommendedName>
    <alternativeName>
        <fullName evidence="31">Multifunctional enzyme 1</fullName>
    </alternativeName>
</protein>
<comment type="subcellular location">
    <subcellularLocation>
        <location evidence="2">Peroxisome</location>
    </subcellularLocation>
</comment>
<proteinExistence type="inferred from homology"/>
<comment type="catalytic activity">
    <reaction evidence="35">
        <text>(3S)-hydroxyhexadecanedioyl-CoA + NAD(+) = 3-oxohexadecanedioyl-CoA + NADH + H(+)</text>
        <dbReference type="Rhea" id="RHEA:40267"/>
        <dbReference type="ChEBI" id="CHEBI:15378"/>
        <dbReference type="ChEBI" id="CHEBI:57540"/>
        <dbReference type="ChEBI" id="CHEBI:57945"/>
        <dbReference type="ChEBI" id="CHEBI:77080"/>
        <dbReference type="ChEBI" id="CHEBI:77081"/>
    </reaction>
    <physiologicalReaction direction="left-to-right" evidence="35">
        <dbReference type="Rhea" id="RHEA:40268"/>
    </physiologicalReaction>
</comment>
<dbReference type="FunFam" id="3.90.226.10:FF:000052">
    <property type="entry name" value="Peroxisomal bifunctional enzyme"/>
    <property type="match status" value="1"/>
</dbReference>
<dbReference type="PANTHER" id="PTHR23309:SF49">
    <property type="entry name" value="PEROXISOMAL BIFUNCTIONAL ENZYME"/>
    <property type="match status" value="1"/>
</dbReference>
<name>A0A6J8DQ76_MYTCO</name>
<dbReference type="InterPro" id="IPR006108">
    <property type="entry name" value="3HC_DH_C"/>
</dbReference>
<comment type="catalytic activity">
    <reaction evidence="18">
        <text>(3E,5Z)-octadienoyl-CoA = (2E,5Z)-octadienoyl-CoA</text>
        <dbReference type="Rhea" id="RHEA:49932"/>
        <dbReference type="ChEBI" id="CHEBI:85108"/>
        <dbReference type="ChEBI" id="CHEBI:131990"/>
    </reaction>
    <physiologicalReaction direction="right-to-left" evidence="18">
        <dbReference type="Rhea" id="RHEA:49934"/>
    </physiologicalReaction>
</comment>
<dbReference type="GO" id="GO:0006635">
    <property type="term" value="P:fatty acid beta-oxidation"/>
    <property type="evidence" value="ECO:0007669"/>
    <property type="project" value="UniProtKB-UniPathway"/>
</dbReference>
<keyword evidence="11" id="KW-0520">NAD</keyword>
<evidence type="ECO:0000256" key="35">
    <source>
        <dbReference type="ARBA" id="ARBA00049448"/>
    </source>
</evidence>
<dbReference type="AlphaFoldDB" id="A0A6J8DQ76"/>
<evidence type="ECO:0000256" key="5">
    <source>
        <dbReference type="ARBA" id="ARBA00011245"/>
    </source>
</evidence>
<dbReference type="InterPro" id="IPR008927">
    <property type="entry name" value="6-PGluconate_DH-like_C_sf"/>
</dbReference>
<comment type="catalytic activity">
    <reaction evidence="26">
        <text>(3E,5Z)-tetradecadienoyl-CoA = (2E,5Z)-tetradecadienoyl-CoA</text>
        <dbReference type="Rhea" id="RHEA:47464"/>
        <dbReference type="ChEBI" id="CHEBI:71586"/>
        <dbReference type="ChEBI" id="CHEBI:87701"/>
    </reaction>
    <physiologicalReaction direction="right-to-left" evidence="26">
        <dbReference type="Rhea" id="RHEA:47466"/>
    </physiologicalReaction>
</comment>
<evidence type="ECO:0000256" key="33">
    <source>
        <dbReference type="ARBA" id="ARBA00048361"/>
    </source>
</evidence>
<reference evidence="39 40" key="1">
    <citation type="submission" date="2020-06" db="EMBL/GenBank/DDBJ databases">
        <authorList>
            <person name="Li R."/>
            <person name="Bekaert M."/>
        </authorList>
    </citation>
    <scope>NUCLEOTIDE SEQUENCE [LARGE SCALE GENOMIC DNA]</scope>
    <source>
        <strain evidence="40">wild</strain>
    </source>
</reference>
<dbReference type="EC" id="4.2.1.17" evidence="7"/>
<evidence type="ECO:0000256" key="28">
    <source>
        <dbReference type="ARBA" id="ARBA00036989"/>
    </source>
</evidence>
<dbReference type="Pfam" id="PF00378">
    <property type="entry name" value="ECH_1"/>
    <property type="match status" value="1"/>
</dbReference>
<dbReference type="GO" id="GO:0004165">
    <property type="term" value="F:delta(3)-delta(2)-enoyl-CoA isomerase activity"/>
    <property type="evidence" value="ECO:0007669"/>
    <property type="project" value="UniProtKB-EC"/>
</dbReference>
<gene>
    <name evidence="39" type="ORF">MCOR_43931</name>
</gene>
<dbReference type="UniPathway" id="UPA00659"/>
<comment type="catalytic activity">
    <reaction evidence="1">
        <text>(3S)-hydroxyhexadecanoyl-CoA = (2E)-hexadecenoyl-CoA + H2O</text>
        <dbReference type="Rhea" id="RHEA:31163"/>
        <dbReference type="ChEBI" id="CHEBI:15377"/>
        <dbReference type="ChEBI" id="CHEBI:61526"/>
        <dbReference type="ChEBI" id="CHEBI:62613"/>
    </reaction>
    <physiologicalReaction direction="right-to-left" evidence="1">
        <dbReference type="Rhea" id="RHEA:31165"/>
    </physiologicalReaction>
</comment>
<evidence type="ECO:0000256" key="13">
    <source>
        <dbReference type="ARBA" id="ARBA00023140"/>
    </source>
</evidence>
<accession>A0A6J8DQ76</accession>
<dbReference type="InterPro" id="IPR001753">
    <property type="entry name" value="Enoyl-CoA_hydra/iso"/>
</dbReference>
<comment type="catalytic activity">
    <reaction evidence="22">
        <text>(3Z)-hexenoyl-CoA = (2E)-hexenoyl-CoA</text>
        <dbReference type="Rhea" id="RHEA:45748"/>
        <dbReference type="ChEBI" id="CHEBI:62077"/>
        <dbReference type="ChEBI" id="CHEBI:85415"/>
    </reaction>
    <physiologicalReaction direction="left-to-right" evidence="22">
        <dbReference type="Rhea" id="RHEA:45749"/>
    </physiologicalReaction>
</comment>
<evidence type="ECO:0000256" key="12">
    <source>
        <dbReference type="ARBA" id="ARBA00023098"/>
    </source>
</evidence>
<evidence type="ECO:0000256" key="6">
    <source>
        <dbReference type="ARBA" id="ARBA00012064"/>
    </source>
</evidence>
<evidence type="ECO:0000256" key="34">
    <source>
        <dbReference type="ARBA" id="ARBA00048911"/>
    </source>
</evidence>
<evidence type="ECO:0000256" key="31">
    <source>
        <dbReference type="ARBA" id="ARBA00042031"/>
    </source>
</evidence>
<feature type="domain" description="3-hydroxyacyl-CoA dehydrogenase C-terminal" evidence="37">
    <location>
        <begin position="477"/>
        <end position="580"/>
    </location>
</feature>
<evidence type="ECO:0000256" key="32">
    <source>
        <dbReference type="ARBA" id="ARBA00047613"/>
    </source>
</evidence>
<keyword evidence="9" id="KW-0276">Fatty acid metabolism</keyword>
<evidence type="ECO:0000259" key="38">
    <source>
        <dbReference type="Pfam" id="PF02737"/>
    </source>
</evidence>
<evidence type="ECO:0000256" key="1">
    <source>
        <dbReference type="ARBA" id="ARBA00000469"/>
    </source>
</evidence>
<dbReference type="InterPro" id="IPR029045">
    <property type="entry name" value="ClpP/crotonase-like_dom_sf"/>
</dbReference>
<dbReference type="SUPFAM" id="SSF51735">
    <property type="entry name" value="NAD(P)-binding Rossmann-fold domains"/>
    <property type="match status" value="1"/>
</dbReference>
<evidence type="ECO:0000256" key="26">
    <source>
        <dbReference type="ARBA" id="ARBA00036570"/>
    </source>
</evidence>
<evidence type="ECO:0000259" key="37">
    <source>
        <dbReference type="Pfam" id="PF00725"/>
    </source>
</evidence>
<dbReference type="OrthoDB" id="2018133at2759"/>
<comment type="similarity">
    <text evidence="29">In the C-terminal section; belongs to the 3-hydroxyacyl-CoA dehydrogenase family.</text>
</comment>
<keyword evidence="15 39" id="KW-0456">Lyase</keyword>
<keyword evidence="14 39" id="KW-0413">Isomerase</keyword>
<evidence type="ECO:0000256" key="24">
    <source>
        <dbReference type="ARBA" id="ARBA00036370"/>
    </source>
</evidence>
<dbReference type="EC" id="5.3.3.8" evidence="6"/>
<evidence type="ECO:0000256" key="36">
    <source>
        <dbReference type="RuleBase" id="RU003707"/>
    </source>
</evidence>
<comment type="catalytic activity">
    <reaction evidence="20">
        <text>a (3E)-enoyl-CoA = a 4-saturated (2E)-enoyl-CoA</text>
        <dbReference type="Rhea" id="RHEA:45228"/>
        <dbReference type="ChEBI" id="CHEBI:58521"/>
        <dbReference type="ChEBI" id="CHEBI:85097"/>
        <dbReference type="EC" id="5.3.3.8"/>
    </reaction>
    <physiologicalReaction direction="left-to-right" evidence="20">
        <dbReference type="Rhea" id="RHEA:45229"/>
    </physiologicalReaction>
</comment>
<evidence type="ECO:0000256" key="27">
    <source>
        <dbReference type="ARBA" id="ARBA00036656"/>
    </source>
</evidence>
<evidence type="ECO:0000256" key="14">
    <source>
        <dbReference type="ARBA" id="ARBA00023235"/>
    </source>
</evidence>
<dbReference type="SUPFAM" id="SSF48179">
    <property type="entry name" value="6-phosphogluconate dehydrogenase C-terminal domain-like"/>
    <property type="match status" value="2"/>
</dbReference>
<evidence type="ECO:0000256" key="22">
    <source>
        <dbReference type="ARBA" id="ARBA00036336"/>
    </source>
</evidence>
<comment type="catalytic activity">
    <reaction evidence="21">
        <text>a (3Z)-enoyl-CoA = a 4-saturated (2E)-enoyl-CoA</text>
        <dbReference type="Rhea" id="RHEA:45900"/>
        <dbReference type="ChEBI" id="CHEBI:85097"/>
        <dbReference type="ChEBI" id="CHEBI:85489"/>
        <dbReference type="EC" id="5.3.3.8"/>
    </reaction>
    <physiologicalReaction direction="left-to-right" evidence="21">
        <dbReference type="Rhea" id="RHEA:45901"/>
    </physiologicalReaction>
</comment>
<dbReference type="CDD" id="cd06558">
    <property type="entry name" value="crotonase-like"/>
    <property type="match status" value="1"/>
</dbReference>
<keyword evidence="16" id="KW-0511">Multifunctional enzyme</keyword>
<dbReference type="Gene3D" id="3.40.50.720">
    <property type="entry name" value="NAD(P)-binding Rossmann-like Domain"/>
    <property type="match status" value="1"/>
</dbReference>
<dbReference type="SUPFAM" id="SSF52096">
    <property type="entry name" value="ClpP/crotonase"/>
    <property type="match status" value="1"/>
</dbReference>
<evidence type="ECO:0000256" key="2">
    <source>
        <dbReference type="ARBA" id="ARBA00004275"/>
    </source>
</evidence>
<comment type="similarity">
    <text evidence="4">In the N-terminal section; belongs to the enoyl-CoA hydratase/isomerase family.</text>
</comment>
<feature type="domain" description="3-hydroxyacyl-CoA dehydrogenase C-terminal" evidence="37">
    <location>
        <begin position="617"/>
        <end position="702"/>
    </location>
</feature>
<comment type="catalytic activity">
    <reaction evidence="33">
        <text>(3S)-hydroxydecanoyl-CoA + NAD(+) = 3-oxodecanoyl-CoA + NADH + H(+)</text>
        <dbReference type="Rhea" id="RHEA:31187"/>
        <dbReference type="ChEBI" id="CHEBI:15378"/>
        <dbReference type="ChEBI" id="CHEBI:57540"/>
        <dbReference type="ChEBI" id="CHEBI:57945"/>
        <dbReference type="ChEBI" id="CHEBI:62548"/>
        <dbReference type="ChEBI" id="CHEBI:62616"/>
    </reaction>
    <physiologicalReaction direction="left-to-right" evidence="33">
        <dbReference type="Rhea" id="RHEA:31188"/>
    </physiologicalReaction>
</comment>
<evidence type="ECO:0000256" key="29">
    <source>
        <dbReference type="ARBA" id="ARBA00038365"/>
    </source>
</evidence>
<evidence type="ECO:0000256" key="25">
    <source>
        <dbReference type="ARBA" id="ARBA00036472"/>
    </source>
</evidence>
<comment type="catalytic activity">
    <reaction evidence="27">
        <text>(3E)-decenoyl-CoA = (2E)-decenoyl-CoA</text>
        <dbReference type="Rhea" id="RHEA:45752"/>
        <dbReference type="ChEBI" id="CHEBI:61406"/>
        <dbReference type="ChEBI" id="CHEBI:84793"/>
    </reaction>
    <physiologicalReaction direction="left-to-right" evidence="27">
        <dbReference type="Rhea" id="RHEA:45753"/>
    </physiologicalReaction>
</comment>
<evidence type="ECO:0000256" key="23">
    <source>
        <dbReference type="ARBA" id="ARBA00036353"/>
    </source>
</evidence>
<comment type="catalytic activity">
    <reaction evidence="25">
        <text>(2S,3S)-3-hydroxy-2-methylbutanoyl-CoA = (2E)-2-methylbut-2-enoyl-CoA + H2O</text>
        <dbReference type="Rhea" id="RHEA:31119"/>
        <dbReference type="ChEBI" id="CHEBI:15377"/>
        <dbReference type="ChEBI" id="CHEBI:57312"/>
        <dbReference type="ChEBI" id="CHEBI:57337"/>
    </reaction>
    <physiologicalReaction direction="right-to-left" evidence="25">
        <dbReference type="Rhea" id="RHEA:31121"/>
    </physiologicalReaction>
</comment>
<dbReference type="GO" id="GO:0070403">
    <property type="term" value="F:NAD+ binding"/>
    <property type="evidence" value="ECO:0007669"/>
    <property type="project" value="InterPro"/>
</dbReference>
<evidence type="ECO:0000313" key="40">
    <source>
        <dbReference type="Proteomes" id="UP000507470"/>
    </source>
</evidence>
<comment type="subunit">
    <text evidence="5">Monomer.</text>
</comment>
<evidence type="ECO:0000256" key="4">
    <source>
        <dbReference type="ARBA" id="ARBA00008750"/>
    </source>
</evidence>
<dbReference type="Pfam" id="PF00725">
    <property type="entry name" value="3HCDH"/>
    <property type="match status" value="2"/>
</dbReference>
<comment type="catalytic activity">
    <reaction evidence="19">
        <text>a 4-saturated-(3S)-3-hydroxyacyl-CoA = a (3E)-enoyl-CoA + H2O</text>
        <dbReference type="Rhea" id="RHEA:20724"/>
        <dbReference type="ChEBI" id="CHEBI:15377"/>
        <dbReference type="ChEBI" id="CHEBI:58521"/>
        <dbReference type="ChEBI" id="CHEBI:137480"/>
        <dbReference type="EC" id="4.2.1.17"/>
    </reaction>
    <physiologicalReaction direction="left-to-right" evidence="19">
        <dbReference type="Rhea" id="RHEA:20725"/>
    </physiologicalReaction>
</comment>
<dbReference type="EC" id="1.1.1.35" evidence="8"/>
<comment type="catalytic activity">
    <reaction evidence="17">
        <text>(3S)-hydroxydecanoyl-CoA = (2E)-decenoyl-CoA + H2O</text>
        <dbReference type="Rhea" id="RHEA:31191"/>
        <dbReference type="ChEBI" id="CHEBI:15377"/>
        <dbReference type="ChEBI" id="CHEBI:61406"/>
        <dbReference type="ChEBI" id="CHEBI:62616"/>
    </reaction>
    <physiologicalReaction direction="right-to-left" evidence="17">
        <dbReference type="Rhea" id="RHEA:31193"/>
    </physiologicalReaction>
</comment>
<evidence type="ECO:0000256" key="19">
    <source>
        <dbReference type="ARBA" id="ARBA00035909"/>
    </source>
</evidence>
<evidence type="ECO:0000256" key="9">
    <source>
        <dbReference type="ARBA" id="ARBA00022832"/>
    </source>
</evidence>
<dbReference type="GO" id="GO:0005777">
    <property type="term" value="C:peroxisome"/>
    <property type="evidence" value="ECO:0007669"/>
    <property type="project" value="UniProtKB-SubCell"/>
</dbReference>
<dbReference type="GO" id="GO:0003857">
    <property type="term" value="F:(3S)-3-hydroxyacyl-CoA dehydrogenase (NAD+) activity"/>
    <property type="evidence" value="ECO:0007669"/>
    <property type="project" value="UniProtKB-EC"/>
</dbReference>
<evidence type="ECO:0000256" key="20">
    <source>
        <dbReference type="ARBA" id="ARBA00035949"/>
    </source>
</evidence>
<evidence type="ECO:0000256" key="15">
    <source>
        <dbReference type="ARBA" id="ARBA00023239"/>
    </source>
</evidence>
<keyword evidence="40" id="KW-1185">Reference proteome</keyword>